<dbReference type="InterPro" id="IPR035924">
    <property type="entry name" value="FlaG-like_sf"/>
</dbReference>
<evidence type="ECO:0008006" key="4">
    <source>
        <dbReference type="Google" id="ProtNLM"/>
    </source>
</evidence>
<dbReference type="InterPro" id="IPR005186">
    <property type="entry name" value="FlaG"/>
</dbReference>
<dbReference type="Gene3D" id="3.30.160.170">
    <property type="entry name" value="FlaG-like"/>
    <property type="match status" value="1"/>
</dbReference>
<name>A0A2S4JWR1_9SPIO</name>
<dbReference type="AlphaFoldDB" id="A0A2S4JWR1"/>
<evidence type="ECO:0000313" key="2">
    <source>
        <dbReference type="EMBL" id="POR03967.1"/>
    </source>
</evidence>
<keyword evidence="3" id="KW-1185">Reference proteome</keyword>
<dbReference type="PANTHER" id="PTHR37166">
    <property type="entry name" value="PROTEIN FLAG"/>
    <property type="match status" value="1"/>
</dbReference>
<accession>A0A2S4JWR1</accession>
<dbReference type="PANTHER" id="PTHR37166:SF1">
    <property type="entry name" value="PROTEIN FLAG"/>
    <property type="match status" value="1"/>
</dbReference>
<dbReference type="EMBL" id="LPWH01000051">
    <property type="protein sequence ID" value="POR03967.1"/>
    <property type="molecule type" value="Genomic_DNA"/>
</dbReference>
<gene>
    <name evidence="2" type="ORF">AU468_04695</name>
</gene>
<dbReference type="SUPFAM" id="SSF160214">
    <property type="entry name" value="FlaG-like"/>
    <property type="match status" value="1"/>
</dbReference>
<reference evidence="3" key="1">
    <citation type="submission" date="2015-12" db="EMBL/GenBank/DDBJ databases">
        <authorList>
            <person name="Lodha T.D."/>
            <person name="Chintalapati S."/>
            <person name="Chintalapati V.R."/>
            <person name="Sravanthi T."/>
        </authorList>
    </citation>
    <scope>NUCLEOTIDE SEQUENCE [LARGE SCALE GENOMIC DNA]</scope>
    <source>
        <strain evidence="3">JC133</strain>
    </source>
</reference>
<dbReference type="Pfam" id="PF03646">
    <property type="entry name" value="FlaG"/>
    <property type="match status" value="1"/>
</dbReference>
<organism evidence="2 3">
    <name type="scientific">Alkalispirochaeta sphaeroplastigenens</name>
    <dbReference type="NCBI Taxonomy" id="1187066"/>
    <lineage>
        <taxon>Bacteria</taxon>
        <taxon>Pseudomonadati</taxon>
        <taxon>Spirochaetota</taxon>
        <taxon>Spirochaetia</taxon>
        <taxon>Spirochaetales</taxon>
        <taxon>Spirochaetaceae</taxon>
        <taxon>Alkalispirochaeta</taxon>
    </lineage>
</organism>
<dbReference type="RefSeq" id="WP_018525884.1">
    <property type="nucleotide sequence ID" value="NZ_LPWH01000051.1"/>
</dbReference>
<evidence type="ECO:0000313" key="3">
    <source>
        <dbReference type="Proteomes" id="UP000237350"/>
    </source>
</evidence>
<sequence>MAMEITPVLHQHQGTHSSEPRISPAEAQERAKKVAAELRERHPSPEEVRKSIAELRRVTRNFNKQLNFSYNEDLGQLIVKVIDRNTDTVIRELPPAELQRVHIRIREAIGLLFDETI</sequence>
<comment type="caution">
    <text evidence="2">The sequence shown here is derived from an EMBL/GenBank/DDBJ whole genome shotgun (WGS) entry which is preliminary data.</text>
</comment>
<dbReference type="Proteomes" id="UP000237350">
    <property type="component" value="Unassembled WGS sequence"/>
</dbReference>
<proteinExistence type="predicted"/>
<evidence type="ECO:0000256" key="1">
    <source>
        <dbReference type="SAM" id="MobiDB-lite"/>
    </source>
</evidence>
<protein>
    <recommendedName>
        <fullName evidence="4">Flagellar biosynthesis protein FlaG</fullName>
    </recommendedName>
</protein>
<feature type="region of interest" description="Disordered" evidence="1">
    <location>
        <begin position="1"/>
        <end position="48"/>
    </location>
</feature>
<feature type="compositionally biased region" description="Basic and acidic residues" evidence="1">
    <location>
        <begin position="27"/>
        <end position="48"/>
    </location>
</feature>